<evidence type="ECO:0008006" key="3">
    <source>
        <dbReference type="Google" id="ProtNLM"/>
    </source>
</evidence>
<evidence type="ECO:0000313" key="2">
    <source>
        <dbReference type="EMBL" id="CAD9814859.1"/>
    </source>
</evidence>
<feature type="compositionally biased region" description="Low complexity" evidence="1">
    <location>
        <begin position="64"/>
        <end position="75"/>
    </location>
</feature>
<proteinExistence type="predicted"/>
<gene>
    <name evidence="2" type="ORF">ASEP1449_LOCUS6685</name>
</gene>
<dbReference type="PANTHER" id="PTHR22093">
    <property type="entry name" value="LEUKOCYTE RECEPTOR CLUSTER LRC MEMBER 1"/>
    <property type="match status" value="1"/>
</dbReference>
<dbReference type="PANTHER" id="PTHR22093:SF0">
    <property type="entry name" value="LEUKOCYTE RECEPTOR CLUSTER MEMBER 1"/>
    <property type="match status" value="1"/>
</dbReference>
<dbReference type="AlphaFoldDB" id="A0A7S2UBV8"/>
<feature type="region of interest" description="Disordered" evidence="1">
    <location>
        <begin position="25"/>
        <end position="75"/>
    </location>
</feature>
<feature type="compositionally biased region" description="Low complexity" evidence="1">
    <location>
        <begin position="304"/>
        <end position="321"/>
    </location>
</feature>
<dbReference type="EMBL" id="HBHQ01009923">
    <property type="protein sequence ID" value="CAD9814859.1"/>
    <property type="molecule type" value="Transcribed_RNA"/>
</dbReference>
<feature type="compositionally biased region" description="Basic and acidic residues" evidence="1">
    <location>
        <begin position="25"/>
        <end position="51"/>
    </location>
</feature>
<feature type="compositionally biased region" description="Basic and acidic residues" evidence="1">
    <location>
        <begin position="224"/>
        <end position="244"/>
    </location>
</feature>
<name>A0A7S2UBV8_9STRA</name>
<evidence type="ECO:0000256" key="1">
    <source>
        <dbReference type="SAM" id="MobiDB-lite"/>
    </source>
</evidence>
<protein>
    <recommendedName>
        <fullName evidence="3">CBF1-interacting co-repressor CIR N-terminal domain-containing protein</fullName>
    </recommendedName>
</protein>
<organism evidence="2">
    <name type="scientific">Attheya septentrionalis</name>
    <dbReference type="NCBI Taxonomy" id="420275"/>
    <lineage>
        <taxon>Eukaryota</taxon>
        <taxon>Sar</taxon>
        <taxon>Stramenopiles</taxon>
        <taxon>Ochrophyta</taxon>
        <taxon>Bacillariophyta</taxon>
        <taxon>Coscinodiscophyceae</taxon>
        <taxon>Chaetocerotophycidae</taxon>
        <taxon>Chaetocerotales</taxon>
        <taxon>Attheyaceae</taxon>
        <taxon>Attheya</taxon>
    </lineage>
</organism>
<feature type="region of interest" description="Disordered" evidence="1">
    <location>
        <begin position="197"/>
        <end position="321"/>
    </location>
</feature>
<reference evidence="2" key="1">
    <citation type="submission" date="2021-01" db="EMBL/GenBank/DDBJ databases">
        <authorList>
            <person name="Corre E."/>
            <person name="Pelletier E."/>
            <person name="Niang G."/>
            <person name="Scheremetjew M."/>
            <person name="Finn R."/>
            <person name="Kale V."/>
            <person name="Holt S."/>
            <person name="Cochrane G."/>
            <person name="Meng A."/>
            <person name="Brown T."/>
            <person name="Cohen L."/>
        </authorList>
    </citation>
    <scope>NUCLEOTIDE SEQUENCE</scope>
    <source>
        <strain evidence="2">CCMP2084</strain>
    </source>
</reference>
<feature type="compositionally biased region" description="Low complexity" evidence="1">
    <location>
        <begin position="104"/>
        <end position="116"/>
    </location>
</feature>
<feature type="region of interest" description="Disordered" evidence="1">
    <location>
        <begin position="90"/>
        <end position="137"/>
    </location>
</feature>
<dbReference type="InterPro" id="IPR039875">
    <property type="entry name" value="LENG1-like"/>
</dbReference>
<feature type="compositionally biased region" description="Basic residues" evidence="1">
    <location>
        <begin position="278"/>
        <end position="299"/>
    </location>
</feature>
<accession>A0A7S2UBV8</accession>
<sequence length="321" mass="36544">MSGRLIILPKKSYCPWKPENVAKVRRDEQREAERLEAERQRTQHVESEFRMARLKHGQQHETESSSSPSNTAATTLPKHINLFAQEENHEKNHTISTSGGVPRTTGDSSSKTTPSSNNPLFKPDYLGGQESHNRKNGVRPFYMQPQKAIHKEPNAARTKDDRFKFQLDPMQQFYIQPSVNRSSNNLTVEEATRALLSSCSSTTQNPPPIIPHTKRDGPSSTAVKEGKRSRNKERNRPKHHDPSRFRSKSRRRKRDYDVPTSGSDEESSQSSLSDHASAPRKHRSSRNKKRSHSSRRRSSRERSSQSGEIKSSSNSSSRAKR</sequence>